<reference evidence="1 2" key="1">
    <citation type="submission" date="2016-05" db="EMBL/GenBank/DDBJ databases">
        <title>Microbial solvent formation.</title>
        <authorList>
            <person name="Poehlein A."/>
            <person name="Montoya Solano J.D."/>
            <person name="Flitsch S."/>
            <person name="Krabben P."/>
            <person name="Duerre P."/>
            <person name="Daniel R."/>
        </authorList>
    </citation>
    <scope>NUCLEOTIDE SEQUENCE [LARGE SCALE GENOMIC DNA]</scope>
    <source>
        <strain evidence="1 2">DSM 53</strain>
    </source>
</reference>
<dbReference type="Proteomes" id="UP000190973">
    <property type="component" value="Unassembled WGS sequence"/>
</dbReference>
<name>A0A1S8S9Z6_CLOBE</name>
<evidence type="ECO:0000313" key="2">
    <source>
        <dbReference type="Proteomes" id="UP000190973"/>
    </source>
</evidence>
<sequence>MDIQMGFKSQQYAIDIEHKLCNIFNCDRGGIGGMVNSDFIRPMPYGTMVAALMFLYKEKDSVAQSKIEKFINDYQFYSNKRIDEIIEDQGEKEFKEMMNKFKELIK</sequence>
<gene>
    <name evidence="1" type="ORF">CLBCK_19320</name>
</gene>
<dbReference type="RefSeq" id="WP_077838562.1">
    <property type="nucleotide sequence ID" value="NZ_JABTAE010000001.1"/>
</dbReference>
<evidence type="ECO:0000313" key="1">
    <source>
        <dbReference type="EMBL" id="OOM62229.1"/>
    </source>
</evidence>
<accession>A0A1S8S9Z6</accession>
<organism evidence="1 2">
    <name type="scientific">Clostridium beijerinckii</name>
    <name type="common">Clostridium MP</name>
    <dbReference type="NCBI Taxonomy" id="1520"/>
    <lineage>
        <taxon>Bacteria</taxon>
        <taxon>Bacillati</taxon>
        <taxon>Bacillota</taxon>
        <taxon>Clostridia</taxon>
        <taxon>Eubacteriales</taxon>
        <taxon>Clostridiaceae</taxon>
        <taxon>Clostridium</taxon>
    </lineage>
</organism>
<dbReference type="EMBL" id="LZZI01000026">
    <property type="protein sequence ID" value="OOM62229.1"/>
    <property type="molecule type" value="Genomic_DNA"/>
</dbReference>
<proteinExistence type="predicted"/>
<protein>
    <submittedName>
        <fullName evidence="1">Uncharacterized protein</fullName>
    </submittedName>
</protein>
<comment type="caution">
    <text evidence="1">The sequence shown here is derived from an EMBL/GenBank/DDBJ whole genome shotgun (WGS) entry which is preliminary data.</text>
</comment>
<dbReference type="AlphaFoldDB" id="A0A1S8S9Z6"/>